<dbReference type="RefSeq" id="WP_152606054.1">
    <property type="nucleotide sequence ID" value="NZ_CP040908.1"/>
</dbReference>
<dbReference type="GeneID" id="78401316"/>
<gene>
    <name evidence="1" type="ORF">FH779_07620</name>
</gene>
<evidence type="ECO:0000313" key="2">
    <source>
        <dbReference type="Proteomes" id="UP000510643"/>
    </source>
</evidence>
<name>A0A7H9DS00_9FLAO</name>
<proteinExistence type="predicted"/>
<accession>A0A7H9DS00</accession>
<dbReference type="EMBL" id="CP040908">
    <property type="protein sequence ID" value="QLL57953.1"/>
    <property type="molecule type" value="Genomic_DNA"/>
</dbReference>
<reference evidence="1 2" key="1">
    <citation type="submission" date="2019-06" db="EMBL/GenBank/DDBJ databases">
        <title>Emergence of pandrug resistant Empedobacter falsenii in China.</title>
        <authorList>
            <person name="Dong N."/>
            <person name="Chen S."/>
            <person name="Zhang R."/>
        </authorList>
    </citation>
    <scope>NUCLEOTIDE SEQUENCE [LARGE SCALE GENOMIC DNA]</scope>
    <source>
        <strain evidence="1 2">1681-1</strain>
    </source>
</reference>
<dbReference type="Proteomes" id="UP000510643">
    <property type="component" value="Chromosome"/>
</dbReference>
<keyword evidence="2" id="KW-1185">Reference proteome</keyword>
<evidence type="ECO:0000313" key="1">
    <source>
        <dbReference type="EMBL" id="QLL57953.1"/>
    </source>
</evidence>
<dbReference type="OrthoDB" id="711499at2"/>
<sequence length="77" mass="9072">MITSKIWKSYFIDVNFNIIHLSFIEVILIITEMKNNELQRMVIYPKDVSIITGKGYRQSLRLLNRAKQLIGKEKKTS</sequence>
<organism evidence="1 2">
    <name type="scientific">Empedobacter falsenii</name>
    <dbReference type="NCBI Taxonomy" id="343874"/>
    <lineage>
        <taxon>Bacteria</taxon>
        <taxon>Pseudomonadati</taxon>
        <taxon>Bacteroidota</taxon>
        <taxon>Flavobacteriia</taxon>
        <taxon>Flavobacteriales</taxon>
        <taxon>Weeksellaceae</taxon>
        <taxon>Empedobacter</taxon>
    </lineage>
</organism>
<dbReference type="AlphaFoldDB" id="A0A7H9DS00"/>
<dbReference type="KEGG" id="efal:FH779_07620"/>
<protein>
    <submittedName>
        <fullName evidence="1">Uncharacterized protein</fullName>
    </submittedName>
</protein>